<evidence type="ECO:0000313" key="2">
    <source>
        <dbReference type="Proteomes" id="UP000194761"/>
    </source>
</evidence>
<evidence type="ECO:0000313" key="1">
    <source>
        <dbReference type="EMBL" id="OUC97625.1"/>
    </source>
</evidence>
<dbReference type="Proteomes" id="UP000194761">
    <property type="component" value="Unassembled WGS sequence"/>
</dbReference>
<keyword evidence="2" id="KW-1185">Reference proteome</keyword>
<reference evidence="1 2" key="1">
    <citation type="submission" date="2017-05" db="EMBL/GenBank/DDBJ databases">
        <title>Biotechnological potential of actinobacteria isolated from South African environments.</title>
        <authorList>
            <person name="Le Roes-Hill M."/>
            <person name="Prins A."/>
            <person name="Durrell K.A."/>
        </authorList>
    </citation>
    <scope>NUCLEOTIDE SEQUENCE [LARGE SCALE GENOMIC DNA]</scope>
    <source>
        <strain evidence="1">M26</strain>
    </source>
</reference>
<gene>
    <name evidence="1" type="ORF">CA984_10415</name>
</gene>
<protein>
    <submittedName>
        <fullName evidence="1">Uncharacterized protein</fullName>
    </submittedName>
</protein>
<proteinExistence type="predicted"/>
<dbReference type="EMBL" id="NGFP01000034">
    <property type="protein sequence ID" value="OUC97625.1"/>
    <property type="molecule type" value="Genomic_DNA"/>
</dbReference>
<name>A0A243RRG9_9ACTN</name>
<comment type="caution">
    <text evidence="1">The sequence shown here is derived from an EMBL/GenBank/DDBJ whole genome shotgun (WGS) entry which is preliminary data.</text>
</comment>
<accession>A0A243RRG9</accession>
<organism evidence="1 2">
    <name type="scientific">Streptosporangium minutum</name>
    <dbReference type="NCBI Taxonomy" id="569862"/>
    <lineage>
        <taxon>Bacteria</taxon>
        <taxon>Bacillati</taxon>
        <taxon>Actinomycetota</taxon>
        <taxon>Actinomycetes</taxon>
        <taxon>Streptosporangiales</taxon>
        <taxon>Streptosporangiaceae</taxon>
        <taxon>Streptosporangium</taxon>
    </lineage>
</organism>
<sequence length="149" mass="15908">MAAIALLIGGVLVSSCGLTHTTLRVDPAVLNEARSIGGVLGESTSDGYYEGTTDVITTLVVGTQGKNGTDSVKKAMKHLGGRGWKTTDDNLPVSVTMESPNWETNELVLHPFDPMYLENEPEILEAINRAATNPEALVIVWAWVDGSRA</sequence>
<dbReference type="AlphaFoldDB" id="A0A243RRG9"/>